<dbReference type="Proteomes" id="UP001245184">
    <property type="component" value="Unassembled WGS sequence"/>
</dbReference>
<comment type="caution">
    <text evidence="2">The sequence shown here is derived from an EMBL/GenBank/DDBJ whole genome shotgun (WGS) entry which is preliminary data.</text>
</comment>
<evidence type="ECO:0000313" key="3">
    <source>
        <dbReference type="Proteomes" id="UP001245184"/>
    </source>
</evidence>
<dbReference type="AlphaFoldDB" id="A0ABD5CT06"/>
<name>A0ABD5CT06_9BURK</name>
<feature type="compositionally biased region" description="Basic residues" evidence="1">
    <location>
        <begin position="19"/>
        <end position="31"/>
    </location>
</feature>
<reference evidence="2 3" key="1">
    <citation type="submission" date="2023-08" db="EMBL/GenBank/DDBJ databases">
        <title>Genome sequencing of plant associated microbes to promote plant fitness in Sorghum bicolor and Oryza sativa.</title>
        <authorList>
            <person name="Coleman-Derr D."/>
        </authorList>
    </citation>
    <scope>NUCLEOTIDE SEQUENCE [LARGE SCALE GENOMIC DNA]</scope>
    <source>
        <strain evidence="2 3">SLBN-33</strain>
    </source>
</reference>
<dbReference type="RefSeq" id="WP_310035454.1">
    <property type="nucleotide sequence ID" value="NZ_JAVIZN010000003.1"/>
</dbReference>
<evidence type="ECO:0000313" key="2">
    <source>
        <dbReference type="EMBL" id="MDR6208021.1"/>
    </source>
</evidence>
<organism evidence="2 3">
    <name type="scientific">Paraburkholderia graminis</name>
    <dbReference type="NCBI Taxonomy" id="60548"/>
    <lineage>
        <taxon>Bacteria</taxon>
        <taxon>Pseudomonadati</taxon>
        <taxon>Pseudomonadota</taxon>
        <taxon>Betaproteobacteria</taxon>
        <taxon>Burkholderiales</taxon>
        <taxon>Burkholderiaceae</taxon>
        <taxon>Paraburkholderia</taxon>
    </lineage>
</organism>
<gene>
    <name evidence="2" type="ORF">QF025_006822</name>
</gene>
<accession>A0ABD5CT06</accession>
<feature type="region of interest" description="Disordered" evidence="1">
    <location>
        <begin position="1"/>
        <end position="51"/>
    </location>
</feature>
<sequence length="111" mass="11790">MGEEETGDGAKSFTAAIRSLRRSSRDRKKKLAPGSASNEHKPPSALEQSAEGDATLPLLNLAFHRKKSVDYCFLTIGQAGGAWQAFTLLRASATVPVLYRGETAGKPVASS</sequence>
<evidence type="ECO:0000256" key="1">
    <source>
        <dbReference type="SAM" id="MobiDB-lite"/>
    </source>
</evidence>
<protein>
    <submittedName>
        <fullName evidence="2">Uncharacterized protein</fullName>
    </submittedName>
</protein>
<dbReference type="EMBL" id="JAVIZN010000003">
    <property type="protein sequence ID" value="MDR6208021.1"/>
    <property type="molecule type" value="Genomic_DNA"/>
</dbReference>
<proteinExistence type="predicted"/>